<feature type="transmembrane region" description="Helical" evidence="5">
    <location>
        <begin position="170"/>
        <end position="194"/>
    </location>
</feature>
<protein>
    <submittedName>
        <fullName evidence="7">ABC transporter permease</fullName>
    </submittedName>
</protein>
<feature type="transmembrane region" description="Helical" evidence="5">
    <location>
        <begin position="347"/>
        <end position="369"/>
    </location>
</feature>
<evidence type="ECO:0000259" key="6">
    <source>
        <dbReference type="Pfam" id="PF12698"/>
    </source>
</evidence>
<dbReference type="RefSeq" id="WP_203988727.1">
    <property type="nucleotide sequence ID" value="NZ_BOOU01000054.1"/>
</dbReference>
<accession>A0A919R871</accession>
<dbReference type="Pfam" id="PF12698">
    <property type="entry name" value="ABC2_membrane_3"/>
    <property type="match status" value="1"/>
</dbReference>
<keyword evidence="4 5" id="KW-0472">Membrane</keyword>
<comment type="subcellular location">
    <subcellularLocation>
        <location evidence="1">Membrane</location>
        <topology evidence="1">Multi-pass membrane protein</topology>
    </subcellularLocation>
</comment>
<reference evidence="7" key="1">
    <citation type="submission" date="2021-01" db="EMBL/GenBank/DDBJ databases">
        <title>Whole genome shotgun sequence of Sphaerisporangium rufum NBRC 109079.</title>
        <authorList>
            <person name="Komaki H."/>
            <person name="Tamura T."/>
        </authorList>
    </citation>
    <scope>NUCLEOTIDE SEQUENCE</scope>
    <source>
        <strain evidence="7">NBRC 109079</strain>
    </source>
</reference>
<dbReference type="InterPro" id="IPR013525">
    <property type="entry name" value="ABC2_TM"/>
</dbReference>
<evidence type="ECO:0000313" key="8">
    <source>
        <dbReference type="Proteomes" id="UP000655287"/>
    </source>
</evidence>
<dbReference type="AlphaFoldDB" id="A0A919R871"/>
<feature type="transmembrane region" description="Helical" evidence="5">
    <location>
        <begin position="261"/>
        <end position="280"/>
    </location>
</feature>
<comment type="caution">
    <text evidence="7">The sequence shown here is derived from an EMBL/GenBank/DDBJ whole genome shotgun (WGS) entry which is preliminary data.</text>
</comment>
<keyword evidence="8" id="KW-1185">Reference proteome</keyword>
<organism evidence="7 8">
    <name type="scientific">Sphaerisporangium rufum</name>
    <dbReference type="NCBI Taxonomy" id="1381558"/>
    <lineage>
        <taxon>Bacteria</taxon>
        <taxon>Bacillati</taxon>
        <taxon>Actinomycetota</taxon>
        <taxon>Actinomycetes</taxon>
        <taxon>Streptosporangiales</taxon>
        <taxon>Streptosporangiaceae</taxon>
        <taxon>Sphaerisporangium</taxon>
    </lineage>
</organism>
<dbReference type="Proteomes" id="UP000655287">
    <property type="component" value="Unassembled WGS sequence"/>
</dbReference>
<evidence type="ECO:0000256" key="4">
    <source>
        <dbReference type="ARBA" id="ARBA00023136"/>
    </source>
</evidence>
<evidence type="ECO:0000313" key="7">
    <source>
        <dbReference type="EMBL" id="GII79027.1"/>
    </source>
</evidence>
<dbReference type="EMBL" id="BOOU01000054">
    <property type="protein sequence ID" value="GII79027.1"/>
    <property type="molecule type" value="Genomic_DNA"/>
</dbReference>
<dbReference type="GO" id="GO:0016020">
    <property type="term" value="C:membrane"/>
    <property type="evidence" value="ECO:0007669"/>
    <property type="project" value="UniProtKB-SubCell"/>
</dbReference>
<name>A0A919R871_9ACTN</name>
<feature type="transmembrane region" description="Helical" evidence="5">
    <location>
        <begin position="292"/>
        <end position="311"/>
    </location>
</feature>
<gene>
    <name evidence="7" type="ORF">Sru01_40090</name>
</gene>
<feature type="domain" description="ABC-2 type transporter transmembrane" evidence="6">
    <location>
        <begin position="26"/>
        <end position="365"/>
    </location>
</feature>
<evidence type="ECO:0000256" key="3">
    <source>
        <dbReference type="ARBA" id="ARBA00022989"/>
    </source>
</evidence>
<evidence type="ECO:0000256" key="1">
    <source>
        <dbReference type="ARBA" id="ARBA00004141"/>
    </source>
</evidence>
<keyword evidence="2 5" id="KW-0812">Transmembrane</keyword>
<dbReference type="GO" id="GO:0140359">
    <property type="term" value="F:ABC-type transporter activity"/>
    <property type="evidence" value="ECO:0007669"/>
    <property type="project" value="InterPro"/>
</dbReference>
<sequence length="390" mass="40571">MNAILLIARREIGVRGRTKGFRYGMLVTVALVVVLAALPKILGGGDDYTVGLAGQRADRLQAALAAQDAQADDLTVKVKKYAGTAAARKAVAAGEVEAAIVDDTTVISKTTVGSGLSVLLDTAHRIAATEANLAAAGLDPAKVAQAQQVAPLTEQALEGSGEQAAIRQGIALVIVVVLFMLLIQICTWVAMGVVEEKGSRIVEILLTSVRPWQLLAGKIIGLGVLGLSQLIAIAVTGLVAAQVSGSIPELPDGTYALMARVVLWFVLGYAFYGAMFAAIASLVSRQEDVSGVLTPATMTMMVGYLVGFLAVREPDGALAHVLSIVPPFSAMVMPVRSAVSDVPLWETGLAIGLMVLAAAGILALGGTVYRRAVLRTGARVRWREVLRAAS</sequence>
<feature type="transmembrane region" description="Helical" evidence="5">
    <location>
        <begin position="215"/>
        <end position="241"/>
    </location>
</feature>
<evidence type="ECO:0000256" key="5">
    <source>
        <dbReference type="SAM" id="Phobius"/>
    </source>
</evidence>
<feature type="transmembrane region" description="Helical" evidence="5">
    <location>
        <begin position="21"/>
        <end position="42"/>
    </location>
</feature>
<keyword evidence="3 5" id="KW-1133">Transmembrane helix</keyword>
<evidence type="ECO:0000256" key="2">
    <source>
        <dbReference type="ARBA" id="ARBA00022692"/>
    </source>
</evidence>
<proteinExistence type="predicted"/>